<comment type="caution">
    <text evidence="1">The sequence shown here is derived from an EMBL/GenBank/DDBJ whole genome shotgun (WGS) entry which is preliminary data.</text>
</comment>
<dbReference type="Proteomes" id="UP000053232">
    <property type="component" value="Unassembled WGS sequence"/>
</dbReference>
<protein>
    <submittedName>
        <fullName evidence="1">Uncharacterized protein</fullName>
    </submittedName>
</protein>
<accession>A0A073I133</accession>
<sequence length="308" mass="37165">MRNSEPNLEEEKLNQAKVKQEDFVIDQLDKKQKCSKTLSFKPEKDRRVSDTIQKYKEYVDNSEKLFQIQLDRKKNVKWREYLDLNFNMEVVEIMDGLEKLFEKIQSFERDPDNPEKYMGVHEAKDLRCQVDRTLKWLVDKIYEAKLEPISIPVSINFNELPKDIQEAMNDPRSIQQQRRFQRESLYYTPDFLKYFDFNSATERTYLKSKIRFISINLGFQAKAVTNRFKDNLHLVPVRCLVGSQSWHANRKKLDNYEELSHIQMCPFFLEFTREVETMTKRGKTPFYLTRFDMTHSHPLTMEYERGWY</sequence>
<proteinExistence type="predicted"/>
<evidence type="ECO:0000313" key="1">
    <source>
        <dbReference type="EMBL" id="KEJ83156.1"/>
    </source>
</evidence>
<organism evidence="1 2">
    <name type="scientific">Oxytricha trifallax</name>
    <dbReference type="NCBI Taxonomy" id="1172189"/>
    <lineage>
        <taxon>Eukaryota</taxon>
        <taxon>Sar</taxon>
        <taxon>Alveolata</taxon>
        <taxon>Ciliophora</taxon>
        <taxon>Intramacronucleata</taxon>
        <taxon>Spirotrichea</taxon>
        <taxon>Stichotrichia</taxon>
        <taxon>Sporadotrichida</taxon>
        <taxon>Oxytrichidae</taxon>
        <taxon>Oxytrichinae</taxon>
        <taxon>Oxytricha</taxon>
    </lineage>
</organism>
<keyword evidence="2" id="KW-1185">Reference proteome</keyword>
<gene>
    <name evidence="1" type="ORF">OXYTRIMIC_131</name>
</gene>
<reference evidence="2" key="1">
    <citation type="journal article" date="2014" name="Cell">
        <title>The Architecture of a Scrambled Genome Reveals Massive Levels of Genomic Rearrangement during Development.</title>
        <authorList>
            <person name="Chen X."/>
            <person name="Bracht J.R."/>
            <person name="Goldman A.D."/>
            <person name="Dolzhenko E."/>
            <person name="Clay D.M."/>
            <person name="Swart E.C."/>
            <person name="Perlman D.H."/>
            <person name="Doak T.G."/>
            <person name="Stuart A."/>
            <person name="Amemiya C.T."/>
            <person name="Sebra R.P."/>
            <person name="Landweber L.F."/>
        </authorList>
    </citation>
    <scope>NUCLEOTIDE SEQUENCE [LARGE SCALE GENOMIC DNA]</scope>
    <source>
        <strain evidence="2">JRB310</strain>
    </source>
</reference>
<evidence type="ECO:0000313" key="2">
    <source>
        <dbReference type="Proteomes" id="UP000053232"/>
    </source>
</evidence>
<name>A0A073I133_9SPIT</name>
<dbReference type="EMBL" id="ARYC01000133">
    <property type="protein sequence ID" value="KEJ83156.1"/>
    <property type="molecule type" value="Genomic_DNA"/>
</dbReference>
<dbReference type="AlphaFoldDB" id="A0A073I133"/>